<dbReference type="PANTHER" id="PTHR43861">
    <property type="entry name" value="TRANS-ACONITATE 2-METHYLTRANSFERASE-RELATED"/>
    <property type="match status" value="1"/>
</dbReference>
<dbReference type="InterPro" id="IPR025714">
    <property type="entry name" value="Methyltranfer_dom"/>
</dbReference>
<dbReference type="Gene3D" id="3.40.50.150">
    <property type="entry name" value="Vaccinia Virus protein VP39"/>
    <property type="match status" value="1"/>
</dbReference>
<keyword evidence="2" id="KW-0489">Methyltransferase</keyword>
<dbReference type="GO" id="GO:0032259">
    <property type="term" value="P:methylation"/>
    <property type="evidence" value="ECO:0007669"/>
    <property type="project" value="UniProtKB-KW"/>
</dbReference>
<dbReference type="SUPFAM" id="SSF53335">
    <property type="entry name" value="S-adenosyl-L-methionine-dependent methyltransferases"/>
    <property type="match status" value="1"/>
</dbReference>
<comment type="caution">
    <text evidence="2">The sequence shown here is derived from an EMBL/GenBank/DDBJ whole genome shotgun (WGS) entry which is preliminary data.</text>
</comment>
<evidence type="ECO:0000313" key="2">
    <source>
        <dbReference type="EMBL" id="PMC19055.1"/>
    </source>
</evidence>
<dbReference type="GO" id="GO:0008168">
    <property type="term" value="F:methyltransferase activity"/>
    <property type="evidence" value="ECO:0007669"/>
    <property type="project" value="UniProtKB-KW"/>
</dbReference>
<proteinExistence type="predicted"/>
<evidence type="ECO:0000259" key="1">
    <source>
        <dbReference type="Pfam" id="PF13847"/>
    </source>
</evidence>
<dbReference type="InterPro" id="IPR029063">
    <property type="entry name" value="SAM-dependent_MTases_sf"/>
</dbReference>
<organism evidence="2 3">
    <name type="scientific">Staphylococcus pettenkoferi</name>
    <dbReference type="NCBI Taxonomy" id="170573"/>
    <lineage>
        <taxon>Bacteria</taxon>
        <taxon>Bacillati</taxon>
        <taxon>Bacillota</taxon>
        <taxon>Bacilli</taxon>
        <taxon>Bacillales</taxon>
        <taxon>Staphylococcaceae</taxon>
        <taxon>Staphylococcus</taxon>
    </lineage>
</organism>
<reference evidence="2 3" key="1">
    <citation type="submission" date="2017-09" db="EMBL/GenBank/DDBJ databases">
        <title>Bacterial strain isolated from the female urinary microbiota.</title>
        <authorList>
            <person name="Thomas-White K."/>
            <person name="Kumar N."/>
            <person name="Forster S."/>
            <person name="Putonti C."/>
            <person name="Lawley T."/>
            <person name="Wolfe A.J."/>
        </authorList>
    </citation>
    <scope>NUCLEOTIDE SEQUENCE [LARGE SCALE GENOMIC DNA]</scope>
    <source>
        <strain evidence="2 3">UMB0834</strain>
    </source>
</reference>
<dbReference type="CDD" id="cd02440">
    <property type="entry name" value="AdoMet_MTases"/>
    <property type="match status" value="1"/>
</dbReference>
<accession>A0A2N6QHL0</accession>
<dbReference type="STRING" id="170573.GCA_001076995_01759"/>
<sequence length="251" mass="28391">MLHVKHQKRNDFTARIFEQVGISKGMRVLDVGCATGEVSRLVSEIVGETGEVVGIDTSGQMIEMAQQNNPGSNITYLQQDIYDLPEDLGKFDAIVGRRVLMYLPDPQRALQLLIQHLKPNGIIAFQESDAINCGVGGDRLPHHQEAIQRVWKTVQAEGGDIHIGQKLYDIFLRLGIESPHIEAEAVMQTAENNDLQWLTEIMIERMRAHHIVDDDFTLDQFKQEMTEEAEENKAAFIRDMNFGIWGHGLFL</sequence>
<dbReference type="AlphaFoldDB" id="A0A2N6QHL0"/>
<dbReference type="PANTHER" id="PTHR43861:SF1">
    <property type="entry name" value="TRANS-ACONITATE 2-METHYLTRANSFERASE"/>
    <property type="match status" value="1"/>
</dbReference>
<keyword evidence="2" id="KW-0808">Transferase</keyword>
<dbReference type="Proteomes" id="UP000235748">
    <property type="component" value="Unassembled WGS sequence"/>
</dbReference>
<name>A0A2N6QHL0_9STAP</name>
<dbReference type="Pfam" id="PF13847">
    <property type="entry name" value="Methyltransf_31"/>
    <property type="match status" value="1"/>
</dbReference>
<evidence type="ECO:0000313" key="3">
    <source>
        <dbReference type="Proteomes" id="UP000235748"/>
    </source>
</evidence>
<feature type="domain" description="Methyltransferase" evidence="1">
    <location>
        <begin position="22"/>
        <end position="151"/>
    </location>
</feature>
<dbReference type="EMBL" id="PNGG01000003">
    <property type="protein sequence ID" value="PMC19055.1"/>
    <property type="molecule type" value="Genomic_DNA"/>
</dbReference>
<protein>
    <submittedName>
        <fullName evidence="2">Methyltransferase domain-containing protein</fullName>
    </submittedName>
</protein>
<gene>
    <name evidence="2" type="ORF">CJ235_07245</name>
</gene>
<dbReference type="RefSeq" id="WP_070504363.1">
    <property type="nucleotide sequence ID" value="NZ_JALCYA010000004.1"/>
</dbReference>